<evidence type="ECO:0000256" key="1">
    <source>
        <dbReference type="ARBA" id="ARBA00004141"/>
    </source>
</evidence>
<accession>A0ABR1WS32</accession>
<dbReference type="PANTHER" id="PTHR33048">
    <property type="entry name" value="PTH11-LIKE INTEGRAL MEMBRANE PROTEIN (AFU_ORTHOLOGUE AFUA_5G11245)"/>
    <property type="match status" value="1"/>
</dbReference>
<comment type="caution">
    <text evidence="9">The sequence shown here is derived from an EMBL/GenBank/DDBJ whole genome shotgun (WGS) entry which is preliminary data.</text>
</comment>
<feature type="transmembrane region" description="Helical" evidence="7">
    <location>
        <begin position="37"/>
        <end position="63"/>
    </location>
</feature>
<gene>
    <name evidence="9" type="ORF">PG997_006684</name>
</gene>
<feature type="transmembrane region" description="Helical" evidence="7">
    <location>
        <begin position="136"/>
        <end position="160"/>
    </location>
</feature>
<keyword evidence="4 7" id="KW-0472">Membrane</keyword>
<evidence type="ECO:0000256" key="7">
    <source>
        <dbReference type="SAM" id="Phobius"/>
    </source>
</evidence>
<dbReference type="GeneID" id="92044059"/>
<comment type="similarity">
    <text evidence="5">Belongs to the SAT4 family.</text>
</comment>
<evidence type="ECO:0000256" key="6">
    <source>
        <dbReference type="SAM" id="MobiDB-lite"/>
    </source>
</evidence>
<dbReference type="EMBL" id="JAQQWN010000005">
    <property type="protein sequence ID" value="KAK8085413.1"/>
    <property type="molecule type" value="Genomic_DNA"/>
</dbReference>
<evidence type="ECO:0000256" key="3">
    <source>
        <dbReference type="ARBA" id="ARBA00022989"/>
    </source>
</evidence>
<dbReference type="InterPro" id="IPR049326">
    <property type="entry name" value="Rhodopsin_dom_fungi"/>
</dbReference>
<proteinExistence type="inferred from homology"/>
<evidence type="ECO:0000256" key="4">
    <source>
        <dbReference type="ARBA" id="ARBA00023136"/>
    </source>
</evidence>
<comment type="subcellular location">
    <subcellularLocation>
        <location evidence="1">Membrane</location>
        <topology evidence="1">Multi-pass membrane protein</topology>
    </subcellularLocation>
</comment>
<feature type="compositionally biased region" description="Low complexity" evidence="6">
    <location>
        <begin position="288"/>
        <end position="302"/>
    </location>
</feature>
<dbReference type="Proteomes" id="UP001433268">
    <property type="component" value="Unassembled WGS sequence"/>
</dbReference>
<keyword evidence="3 7" id="KW-1133">Transmembrane helix</keyword>
<organism evidence="9 10">
    <name type="scientific">Apiospora hydei</name>
    <dbReference type="NCBI Taxonomy" id="1337664"/>
    <lineage>
        <taxon>Eukaryota</taxon>
        <taxon>Fungi</taxon>
        <taxon>Dikarya</taxon>
        <taxon>Ascomycota</taxon>
        <taxon>Pezizomycotina</taxon>
        <taxon>Sordariomycetes</taxon>
        <taxon>Xylariomycetidae</taxon>
        <taxon>Amphisphaeriales</taxon>
        <taxon>Apiosporaceae</taxon>
        <taxon>Apiospora</taxon>
    </lineage>
</organism>
<protein>
    <recommendedName>
        <fullName evidence="8">Rhodopsin domain-containing protein</fullName>
    </recommendedName>
</protein>
<evidence type="ECO:0000313" key="10">
    <source>
        <dbReference type="Proteomes" id="UP001433268"/>
    </source>
</evidence>
<feature type="transmembrane region" description="Helical" evidence="7">
    <location>
        <begin position="180"/>
        <end position="203"/>
    </location>
</feature>
<dbReference type="PANTHER" id="PTHR33048:SF2">
    <property type="entry name" value="SRPK"/>
    <property type="match status" value="1"/>
</dbReference>
<evidence type="ECO:0000256" key="2">
    <source>
        <dbReference type="ARBA" id="ARBA00022692"/>
    </source>
</evidence>
<evidence type="ECO:0000313" key="9">
    <source>
        <dbReference type="EMBL" id="KAK8085413.1"/>
    </source>
</evidence>
<keyword evidence="10" id="KW-1185">Reference proteome</keyword>
<evidence type="ECO:0000256" key="5">
    <source>
        <dbReference type="ARBA" id="ARBA00038359"/>
    </source>
</evidence>
<sequence length="441" mass="48640">MGAQENEAWILLSLGIWIIGLRTWVRWEMVGIRNFAFDDYLVCITGLVFIAETIAAYLVGALFDGLTNSYMTDEQRARLDPNSTEFYKRVWGSKIQVLGWSFYALILWSLKLCLATSYKRLFERTTIKKSRLLINIAYYLLGGTYLIVALSILLSCQPFHKFWQIYPDPGNVCQPTRSSVYVLVVVILNVLTDAYLISIPLPLLWQVNIGLHKRLPLMALFSGGLFIGIAGIIRANVILNSGPDGAAAGSRWAVRETFVAIVVTNMPFIHPKIRAILHAYKWTKNWVTGSSRSRSGRSTNRTGTGGAASISKSQNRKGAFQLQDLSTKKKPQKSGYGHGHFTSISSRTGKVSEKSLGTSSVAAWESDEHILRHGQDAASVSSSIRPGQSELVAANGNGIAVLHQVTVRESLAGNDDEDVGLSTPDWEYNTSVRKGKGPGRL</sequence>
<dbReference type="InterPro" id="IPR052337">
    <property type="entry name" value="SAT4-like"/>
</dbReference>
<feature type="domain" description="Rhodopsin" evidence="8">
    <location>
        <begin position="21"/>
        <end position="273"/>
    </location>
</feature>
<feature type="compositionally biased region" description="Polar residues" evidence="6">
    <location>
        <begin position="342"/>
        <end position="352"/>
    </location>
</feature>
<name>A0ABR1WS32_9PEZI</name>
<feature type="transmembrane region" description="Helical" evidence="7">
    <location>
        <begin position="97"/>
        <end position="115"/>
    </location>
</feature>
<feature type="region of interest" description="Disordered" evidence="6">
    <location>
        <begin position="415"/>
        <end position="441"/>
    </location>
</feature>
<feature type="transmembrane region" description="Helical" evidence="7">
    <location>
        <begin position="6"/>
        <end position="25"/>
    </location>
</feature>
<evidence type="ECO:0000259" key="8">
    <source>
        <dbReference type="Pfam" id="PF20684"/>
    </source>
</evidence>
<feature type="transmembrane region" description="Helical" evidence="7">
    <location>
        <begin position="215"/>
        <end position="233"/>
    </location>
</feature>
<keyword evidence="2 7" id="KW-0812">Transmembrane</keyword>
<dbReference type="RefSeq" id="XP_066669922.1">
    <property type="nucleotide sequence ID" value="XM_066810999.1"/>
</dbReference>
<dbReference type="Pfam" id="PF20684">
    <property type="entry name" value="Fung_rhodopsin"/>
    <property type="match status" value="1"/>
</dbReference>
<reference evidence="9 10" key="1">
    <citation type="submission" date="2023-01" db="EMBL/GenBank/DDBJ databases">
        <title>Analysis of 21 Apiospora genomes using comparative genomics revels a genus with tremendous synthesis potential of carbohydrate active enzymes and secondary metabolites.</title>
        <authorList>
            <person name="Sorensen T."/>
        </authorList>
    </citation>
    <scope>NUCLEOTIDE SEQUENCE [LARGE SCALE GENOMIC DNA]</scope>
    <source>
        <strain evidence="9 10">CBS 114990</strain>
    </source>
</reference>
<feature type="region of interest" description="Disordered" evidence="6">
    <location>
        <begin position="288"/>
        <end position="352"/>
    </location>
</feature>